<dbReference type="SMART" id="SM00360">
    <property type="entry name" value="RRM"/>
    <property type="match status" value="1"/>
</dbReference>
<evidence type="ECO:0000256" key="9">
    <source>
        <dbReference type="PROSITE-ProRule" id="PRU00176"/>
    </source>
</evidence>
<dbReference type="InterPro" id="IPR000504">
    <property type="entry name" value="RRM_dom"/>
</dbReference>
<dbReference type="SUPFAM" id="SSF53254">
    <property type="entry name" value="Phosphoglycerate mutase-like"/>
    <property type="match status" value="1"/>
</dbReference>
<gene>
    <name evidence="13" type="ORF">M5D96_001173</name>
</gene>
<feature type="compositionally biased region" description="Gly residues" evidence="10">
    <location>
        <begin position="185"/>
        <end position="194"/>
    </location>
</feature>
<evidence type="ECO:0000256" key="5">
    <source>
        <dbReference type="ARBA" id="ARBA00022801"/>
    </source>
</evidence>
<keyword evidence="5" id="KW-0378">Hydrolase</keyword>
<dbReference type="AlphaFoldDB" id="A0A9P9YXN7"/>
<evidence type="ECO:0000256" key="7">
    <source>
        <dbReference type="ARBA" id="ARBA00023157"/>
    </source>
</evidence>
<dbReference type="InterPro" id="IPR033379">
    <property type="entry name" value="Acid_Pase_AS"/>
</dbReference>
<dbReference type="InterPro" id="IPR000560">
    <property type="entry name" value="His_Pase_clade-2"/>
</dbReference>
<feature type="region of interest" description="Disordered" evidence="10">
    <location>
        <begin position="280"/>
        <end position="380"/>
    </location>
</feature>
<keyword evidence="11" id="KW-0812">Transmembrane</keyword>
<feature type="compositionally biased region" description="Gly residues" evidence="10">
    <location>
        <begin position="77"/>
        <end position="86"/>
    </location>
</feature>
<keyword evidence="14" id="KW-1185">Reference proteome</keyword>
<dbReference type="CDD" id="cd07061">
    <property type="entry name" value="HP_HAP_like"/>
    <property type="match status" value="1"/>
</dbReference>
<dbReference type="EMBL" id="JAMKOV010000001">
    <property type="protein sequence ID" value="KAI8044996.1"/>
    <property type="molecule type" value="Genomic_DNA"/>
</dbReference>
<evidence type="ECO:0000256" key="6">
    <source>
        <dbReference type="ARBA" id="ARBA00022884"/>
    </source>
</evidence>
<evidence type="ECO:0000313" key="14">
    <source>
        <dbReference type="Proteomes" id="UP001059596"/>
    </source>
</evidence>
<dbReference type="GO" id="GO:0003723">
    <property type="term" value="F:RNA binding"/>
    <property type="evidence" value="ECO:0007669"/>
    <property type="project" value="UniProtKB-UniRule"/>
</dbReference>
<feature type="region of interest" description="Disordered" evidence="10">
    <location>
        <begin position="72"/>
        <end position="260"/>
    </location>
</feature>
<accession>A0A9P9YXN7</accession>
<feature type="compositionally biased region" description="Polar residues" evidence="10">
    <location>
        <begin position="147"/>
        <end position="156"/>
    </location>
</feature>
<comment type="caution">
    <text evidence="13">The sequence shown here is derived from an EMBL/GenBank/DDBJ whole genome shotgun (WGS) entry which is preliminary data.</text>
</comment>
<evidence type="ECO:0000256" key="11">
    <source>
        <dbReference type="SAM" id="Phobius"/>
    </source>
</evidence>
<dbReference type="InterPro" id="IPR050645">
    <property type="entry name" value="Histidine_acid_phosphatase"/>
</dbReference>
<dbReference type="GO" id="GO:0003993">
    <property type="term" value="F:acid phosphatase activity"/>
    <property type="evidence" value="ECO:0007669"/>
    <property type="project" value="UniProtKB-EC"/>
</dbReference>
<dbReference type="InterPro" id="IPR029033">
    <property type="entry name" value="His_PPase_superfam"/>
</dbReference>
<proteinExistence type="inferred from homology"/>
<keyword evidence="8" id="KW-0325">Glycoprotein</keyword>
<dbReference type="Proteomes" id="UP001059596">
    <property type="component" value="Chromosome 3R"/>
</dbReference>
<reference evidence="13" key="1">
    <citation type="journal article" date="2023" name="Genome Biol. Evol.">
        <title>Long-read-based Genome Assembly of Drosophila gunungcola Reveals Fewer Chemosensory Genes in Flower-breeding Species.</title>
        <authorList>
            <person name="Negi A."/>
            <person name="Liao B.Y."/>
            <person name="Yeh S.D."/>
        </authorList>
    </citation>
    <scope>NUCLEOTIDE SEQUENCE</scope>
    <source>
        <strain evidence="13">Sukarami</strain>
    </source>
</reference>
<dbReference type="Pfam" id="PF00076">
    <property type="entry name" value="RRM_1"/>
    <property type="match status" value="1"/>
</dbReference>
<dbReference type="Gene3D" id="3.40.50.1240">
    <property type="entry name" value="Phosphoglycerate mutase-like"/>
    <property type="match status" value="1"/>
</dbReference>
<sequence>MQTAKVFVGSLPRCKPDELRRLFSNYGSVVECDVMNRCAFVHLENTDMADAAIAALNGTVFKGQPIVVEAGRPKYGPGVGSRGAPGSGDNPGRRASEGQSGTTDKRLESGNNFKRNFREEAGGRYSNEGGGPRGSNSSPNKFGPVRNESSYRQQRSAPYAKGPPHNNEASTQGQGFRNKFAAAGKFGGNEGNGGRFSNNRFQQRDNNGPQAGRRNFKNSPTSGFGGGSSSDFHGGSLGGGGGGSMNQRGGGGGPGAGAANHVRQDRRGFALPVEHQQQQMGFGRFGNGPMNSGNRGANGGNPQGGRGFFNGGAGFNARRDSSHESNSQPGGGGGSNKRGGVGGKNHNQNGMNAYHSEFPPLGSGGGAPSQRNRFSGPRPGPNMGGCQLYICKRRTTRSPVIRLSRCGSLVTSVALKMWNDLRQRCLILISVICVLFFGLANALHDYANAEGHQPDMLATLPGQLKFVHVIYRHGDRTPVDPYPTDPWGDLNYWPTGWGQLTNLGKQEHYDLGKWLRKRYSALLPSKYSNQDIYVQSTDVDRTLMSAQSNLAGLYEPQGEDIWNSDIKWQPIPIHTIPEKEDHILAAKAPCPAYDHELAALESSPEFKAMTEKHRGLFAYLSEKSGTSVKSFVDAQYLNNTLFIENLYNRTLPKWTEKVYGGEELTYVANFAFAISSYTRKLARLKAGPLLLDMYKRFDDKFSGRLKPDLSMWIYSAHDTTIANVLNALKLFELHSPPYTACIMLELRVDESNTPLVSIFYKNTTAEPLPLYIPGCGVSCRLEKFGALYQDVLPWDWEHECTRSTMMMTYEEANLGAATGILILIIIALLFASYGLMIYYRRRNYKLYTSYSQMA</sequence>
<evidence type="ECO:0000313" key="13">
    <source>
        <dbReference type="EMBL" id="KAI8044996.1"/>
    </source>
</evidence>
<evidence type="ECO:0000256" key="3">
    <source>
        <dbReference type="ARBA" id="ARBA00012646"/>
    </source>
</evidence>
<keyword evidence="6 9" id="KW-0694">RNA-binding</keyword>
<dbReference type="PANTHER" id="PTHR11567:SF211">
    <property type="entry name" value="PROSTATIC ACID PHOSPHATASE"/>
    <property type="match status" value="1"/>
</dbReference>
<feature type="domain" description="RRM" evidence="12">
    <location>
        <begin position="4"/>
        <end position="73"/>
    </location>
</feature>
<comment type="catalytic activity">
    <reaction evidence="1">
        <text>a phosphate monoester + H2O = an alcohol + phosphate</text>
        <dbReference type="Rhea" id="RHEA:15017"/>
        <dbReference type="ChEBI" id="CHEBI:15377"/>
        <dbReference type="ChEBI" id="CHEBI:30879"/>
        <dbReference type="ChEBI" id="CHEBI:43474"/>
        <dbReference type="ChEBI" id="CHEBI:67140"/>
        <dbReference type="EC" id="3.1.3.2"/>
    </reaction>
</comment>
<keyword evidence="4" id="KW-0732">Signal</keyword>
<dbReference type="InterPro" id="IPR012677">
    <property type="entry name" value="Nucleotide-bd_a/b_plait_sf"/>
</dbReference>
<feature type="compositionally biased region" description="Low complexity" evidence="10">
    <location>
        <begin position="175"/>
        <end position="184"/>
    </location>
</feature>
<dbReference type="PROSITE" id="PS50102">
    <property type="entry name" value="RRM"/>
    <property type="match status" value="1"/>
</dbReference>
<evidence type="ECO:0000256" key="4">
    <source>
        <dbReference type="ARBA" id="ARBA00022729"/>
    </source>
</evidence>
<dbReference type="EC" id="3.1.3.2" evidence="3"/>
<dbReference type="FunFam" id="3.30.70.330:FF:001212">
    <property type="entry name" value="Uncharacterized protein, isoform A"/>
    <property type="match status" value="1"/>
</dbReference>
<dbReference type="PROSITE" id="PS00778">
    <property type="entry name" value="HIS_ACID_PHOSPHAT_2"/>
    <property type="match status" value="1"/>
</dbReference>
<name>A0A9P9YXN7_9MUSC</name>
<keyword evidence="11" id="KW-0472">Membrane</keyword>
<dbReference type="PANTHER" id="PTHR11567">
    <property type="entry name" value="ACID PHOSPHATASE-RELATED"/>
    <property type="match status" value="1"/>
</dbReference>
<evidence type="ECO:0000256" key="8">
    <source>
        <dbReference type="ARBA" id="ARBA00023180"/>
    </source>
</evidence>
<keyword evidence="11" id="KW-1133">Transmembrane helix</keyword>
<dbReference type="Gene3D" id="3.30.70.330">
    <property type="match status" value="1"/>
</dbReference>
<feature type="compositionally biased region" description="Gly residues" evidence="10">
    <location>
        <begin position="235"/>
        <end position="256"/>
    </location>
</feature>
<feature type="compositionally biased region" description="Gly residues" evidence="10">
    <location>
        <begin position="296"/>
        <end position="314"/>
    </location>
</feature>
<evidence type="ECO:0000259" key="12">
    <source>
        <dbReference type="PROSITE" id="PS50102"/>
    </source>
</evidence>
<dbReference type="Pfam" id="PF00328">
    <property type="entry name" value="His_Phos_2"/>
    <property type="match status" value="1"/>
</dbReference>
<evidence type="ECO:0000256" key="2">
    <source>
        <dbReference type="ARBA" id="ARBA00005375"/>
    </source>
</evidence>
<feature type="transmembrane region" description="Helical" evidence="11">
    <location>
        <begin position="814"/>
        <end position="839"/>
    </location>
</feature>
<protein>
    <recommendedName>
        <fullName evidence="3">acid phosphatase</fullName>
        <ecNumber evidence="3">3.1.3.2</ecNumber>
    </recommendedName>
</protein>
<dbReference type="InterPro" id="IPR035979">
    <property type="entry name" value="RBD_domain_sf"/>
</dbReference>
<dbReference type="PROSITE" id="PS00616">
    <property type="entry name" value="HIS_ACID_PHOSPHAT_1"/>
    <property type="match status" value="1"/>
</dbReference>
<comment type="similarity">
    <text evidence="2">Belongs to the histidine acid phosphatase family.</text>
</comment>
<evidence type="ECO:0000256" key="10">
    <source>
        <dbReference type="SAM" id="MobiDB-lite"/>
    </source>
</evidence>
<dbReference type="SUPFAM" id="SSF54928">
    <property type="entry name" value="RNA-binding domain, RBD"/>
    <property type="match status" value="1"/>
</dbReference>
<feature type="compositionally biased region" description="Gly residues" evidence="10">
    <location>
        <begin position="329"/>
        <end position="343"/>
    </location>
</feature>
<evidence type="ECO:0000256" key="1">
    <source>
        <dbReference type="ARBA" id="ARBA00000032"/>
    </source>
</evidence>
<organism evidence="13 14">
    <name type="scientific">Drosophila gunungcola</name>
    <name type="common">fruit fly</name>
    <dbReference type="NCBI Taxonomy" id="103775"/>
    <lineage>
        <taxon>Eukaryota</taxon>
        <taxon>Metazoa</taxon>
        <taxon>Ecdysozoa</taxon>
        <taxon>Arthropoda</taxon>
        <taxon>Hexapoda</taxon>
        <taxon>Insecta</taxon>
        <taxon>Pterygota</taxon>
        <taxon>Neoptera</taxon>
        <taxon>Endopterygota</taxon>
        <taxon>Diptera</taxon>
        <taxon>Brachycera</taxon>
        <taxon>Muscomorpha</taxon>
        <taxon>Ephydroidea</taxon>
        <taxon>Drosophilidae</taxon>
        <taxon>Drosophila</taxon>
        <taxon>Sophophora</taxon>
    </lineage>
</organism>
<keyword evidence="7" id="KW-1015">Disulfide bond</keyword>